<accession>F2LUG9</accession>
<dbReference type="eggNOG" id="ENOG5030Z1S">
    <property type="taxonomic scope" value="Bacteria"/>
</dbReference>
<dbReference type="EMBL" id="CP002606">
    <property type="protein sequence ID" value="AEA33495.1"/>
    <property type="molecule type" value="Genomic_DNA"/>
</dbReference>
<dbReference type="STRING" id="760142.Hipma_0524"/>
<dbReference type="HOGENOM" id="CLU_1487130_0_0_7"/>
<dbReference type="InterPro" id="IPR010664">
    <property type="entry name" value="LipoPS_assembly_LptC-rel"/>
</dbReference>
<gene>
    <name evidence="1" type="ordered locus">Hipma_0524</name>
</gene>
<reference evidence="1 2" key="1">
    <citation type="journal article" date="2011" name="Stand. Genomic Sci.">
        <title>Complete genome sequence of the thermophilic sulfur-reducer Hippea maritima type strain (MH(2)).</title>
        <authorList>
            <person name="Huntemann M."/>
            <person name="Lu M."/>
            <person name="Nolan M."/>
            <person name="Lapidus A."/>
            <person name="Lucas S."/>
            <person name="Hammon N."/>
            <person name="Deshpande S."/>
            <person name="Cheng J.F."/>
            <person name="Tapia R."/>
            <person name="Han C."/>
            <person name="Goodwin L."/>
            <person name="Pitluck S."/>
            <person name="Liolios K."/>
            <person name="Pagani I."/>
            <person name="Ivanova N."/>
            <person name="Ovchinikova G."/>
            <person name="Pati A."/>
            <person name="Chen A."/>
            <person name="Palaniappan K."/>
            <person name="Land M."/>
            <person name="Hauser L."/>
            <person name="Jeffries C.D."/>
            <person name="Detter J.C."/>
            <person name="Brambilla E.M."/>
            <person name="Rohde M."/>
            <person name="Spring S."/>
            <person name="Goker M."/>
            <person name="Woyke T."/>
            <person name="Bristow J."/>
            <person name="Eisen J.A."/>
            <person name="Markowitz V."/>
            <person name="Hugenholtz P."/>
            <person name="Kyrpides N.C."/>
            <person name="Klenk H.P."/>
            <person name="Mavromatis K."/>
        </authorList>
    </citation>
    <scope>NUCLEOTIDE SEQUENCE [LARGE SCALE GENOMIC DNA]</scope>
    <source>
        <strain evidence="2">ATCC 700847 / DSM 10411 / MH2</strain>
    </source>
</reference>
<dbReference type="GO" id="GO:0015221">
    <property type="term" value="F:lipopolysaccharide transmembrane transporter activity"/>
    <property type="evidence" value="ECO:0007669"/>
    <property type="project" value="InterPro"/>
</dbReference>
<dbReference type="GO" id="GO:0005886">
    <property type="term" value="C:plasma membrane"/>
    <property type="evidence" value="ECO:0007669"/>
    <property type="project" value="InterPro"/>
</dbReference>
<dbReference type="OrthoDB" id="5514888at2"/>
<evidence type="ECO:0008006" key="3">
    <source>
        <dbReference type="Google" id="ProtNLM"/>
    </source>
</evidence>
<organism evidence="1 2">
    <name type="scientific">Hippea maritima (strain ATCC 700847 / DSM 10411 / MH2)</name>
    <dbReference type="NCBI Taxonomy" id="760142"/>
    <lineage>
        <taxon>Bacteria</taxon>
        <taxon>Pseudomonadati</taxon>
        <taxon>Campylobacterota</taxon>
        <taxon>Desulfurellia</taxon>
        <taxon>Desulfurellales</taxon>
        <taxon>Hippeaceae</taxon>
        <taxon>Hippea</taxon>
    </lineage>
</organism>
<dbReference type="InParanoid" id="F2LUG9"/>
<dbReference type="RefSeq" id="WP_013681536.1">
    <property type="nucleotide sequence ID" value="NC_015318.1"/>
</dbReference>
<dbReference type="NCBIfam" id="TIGR04409">
    <property type="entry name" value="LptC_YrbK"/>
    <property type="match status" value="1"/>
</dbReference>
<sequence>MISFKKLTLFSGYLSLALLFGVSAFLFIGFMQKETIKTVNVSFEVKEKALGVDLWRFSKIRKYHIISQEMVKLKNGVLKLIKPKLWVFEPAKPDVFLISNEAVIYPNNDIYAYGDVRLKREDLNIYGDEAKYSSEEKTIESSKPFRGSNKKSNFKGKSFVYYLDSSKLIARGVDIWLGKNR</sequence>
<reference evidence="2" key="2">
    <citation type="submission" date="2011-03" db="EMBL/GenBank/DDBJ databases">
        <title>The complete genome of Hippea maritima DSM 10411.</title>
        <authorList>
            <consortium name="US DOE Joint Genome Institute (JGI-PGF)"/>
            <person name="Lucas S."/>
            <person name="Copeland A."/>
            <person name="Lapidus A."/>
            <person name="Bruce D."/>
            <person name="Goodwin L."/>
            <person name="Pitluck S."/>
            <person name="Peters L."/>
            <person name="Kyrpides N."/>
            <person name="Mavromatis K."/>
            <person name="Pagani I."/>
            <person name="Ivanova N."/>
            <person name="Mikhailova N."/>
            <person name="Lu M."/>
            <person name="Detter J.C."/>
            <person name="Tapia R."/>
            <person name="Han C."/>
            <person name="Land M."/>
            <person name="Hauser L."/>
            <person name="Markowitz V."/>
            <person name="Cheng J.-F."/>
            <person name="Hugenholtz P."/>
            <person name="Woyke T."/>
            <person name="Wu D."/>
            <person name="Spring S."/>
            <person name="Schroeder M."/>
            <person name="Brambilla E."/>
            <person name="Klenk H.-P."/>
            <person name="Eisen J.A."/>
        </authorList>
    </citation>
    <scope>NUCLEOTIDE SEQUENCE [LARGE SCALE GENOMIC DNA]</scope>
    <source>
        <strain evidence="2">ATCC 700847 / DSM 10411 / MH2</strain>
    </source>
</reference>
<keyword evidence="2" id="KW-1185">Reference proteome</keyword>
<dbReference type="KEGG" id="hmr:Hipma_0524"/>
<dbReference type="AlphaFoldDB" id="F2LUG9"/>
<protein>
    <recommendedName>
        <fullName evidence="3">LPS export ABC transporter periplasmic protein LptC</fullName>
    </recommendedName>
</protein>
<proteinExistence type="predicted"/>
<evidence type="ECO:0000313" key="1">
    <source>
        <dbReference type="EMBL" id="AEA33495.1"/>
    </source>
</evidence>
<dbReference type="Gene3D" id="2.60.450.10">
    <property type="entry name" value="Lipopolysaccharide (LPS) transport protein A like domain"/>
    <property type="match status" value="1"/>
</dbReference>
<dbReference type="Proteomes" id="UP000008139">
    <property type="component" value="Chromosome"/>
</dbReference>
<dbReference type="InterPro" id="IPR026265">
    <property type="entry name" value="LptC"/>
</dbReference>
<evidence type="ECO:0000313" key="2">
    <source>
        <dbReference type="Proteomes" id="UP000008139"/>
    </source>
</evidence>
<dbReference type="Pfam" id="PF06835">
    <property type="entry name" value="LptC"/>
    <property type="match status" value="1"/>
</dbReference>
<name>F2LUG9_HIPMA</name>